<feature type="domain" description="Integrase catalytic" evidence="2">
    <location>
        <begin position="599"/>
        <end position="742"/>
    </location>
</feature>
<dbReference type="PANTHER" id="PTHR37984">
    <property type="entry name" value="PROTEIN CBG26694"/>
    <property type="match status" value="1"/>
</dbReference>
<name>A0AAV4C4L7_9GAST</name>
<evidence type="ECO:0000256" key="1">
    <source>
        <dbReference type="SAM" id="MobiDB-lite"/>
    </source>
</evidence>
<dbReference type="Gene3D" id="1.10.4020.10">
    <property type="entry name" value="DNA breaking-rejoining enzymes"/>
    <property type="match status" value="1"/>
</dbReference>
<dbReference type="InterPro" id="IPR038269">
    <property type="entry name" value="SCAN_sf"/>
</dbReference>
<feature type="compositionally biased region" description="Polar residues" evidence="1">
    <location>
        <begin position="442"/>
        <end position="460"/>
    </location>
</feature>
<dbReference type="AlphaFoldDB" id="A0AAV4C4L7"/>
<feature type="compositionally biased region" description="Polar residues" evidence="1">
    <location>
        <begin position="266"/>
        <end position="276"/>
    </location>
</feature>
<feature type="region of interest" description="Disordered" evidence="1">
    <location>
        <begin position="442"/>
        <end position="468"/>
    </location>
</feature>
<sequence length="742" mass="85000">MSELTARLVKLGREIGLEEPELRAFVKEERDREEKREAQERQEKKEAQERQEKKEAQERQEKKEAQEKQEKREEQERKDKLELEKLKLQAEIGNAKSLHSKKDSSTTADYNMKFRTAVPTSTKDADAFISRLETVFDKWLELSDIKKGDFEGLRDLILRDQIYASLHKELVMFLKERSPISVKEVRILADKYRTAHPAKPIAKEVEIVANVGVTKESKNNQEQFNRTSRRDKWQQNSNQRSSSCGPNWKQRDHAQPNQRFPRWNDSPHTNFRTQNKGIFRGYSQRRPSRGRGMLSRGNYHSQRYEYASSASILFNKSDKTSQHQLNIVSGKVNGTDCSVLRDTGCTCVGIRQCLLKPNDFTNKTATCQMFDGSEKKFRKATAFIETPFFTGKVTALALANPVVDVIVGNIIGVGDQPNLNEQSPTWKDDPDSAHKAHAYVSTRAQKSTADNVNPNNSGDNKQAEKNESISYKTAVSEFKREDLEKEQQSDPTLETVRAKAKNKDETYYTYNGIIFRRTNNKTDIDQIVLPKSMRQEFLQACHDSTIAGHLGINAIKKRVCSRFSWPGIIRDVNKYVKSCDICQRNCNKLPNLPIQIADIIDKPFDKVAIDIVGPMMMSDSKNRFILTLVDAATRWPEAVPLKSICTTDVANVLFNIFTRLGLPKEILSDNGQQLVSKAMEEVMTMMGIQRRLSTPYHAPSNGMVERFNGSLKTMLRKLCTEKPQTWDKMIPEFSSRTDKFQM</sequence>
<dbReference type="EMBL" id="BLXT01005843">
    <property type="protein sequence ID" value="GFO26532.1"/>
    <property type="molecule type" value="Genomic_DNA"/>
</dbReference>
<evidence type="ECO:0000313" key="3">
    <source>
        <dbReference type="EMBL" id="GFO26532.1"/>
    </source>
</evidence>
<dbReference type="InterPro" id="IPR050951">
    <property type="entry name" value="Retrovirus_Pol_polyprotein"/>
</dbReference>
<dbReference type="PROSITE" id="PS50994">
    <property type="entry name" value="INTEGRASE"/>
    <property type="match status" value="1"/>
</dbReference>
<protein>
    <submittedName>
        <fullName evidence="3">Gypsy retrotransposon integrase-like protein 1</fullName>
    </submittedName>
</protein>
<gene>
    <name evidence="3" type="ORF">PoB_005303700</name>
</gene>
<dbReference type="Gene3D" id="3.30.420.10">
    <property type="entry name" value="Ribonuclease H-like superfamily/Ribonuclease H"/>
    <property type="match status" value="1"/>
</dbReference>
<proteinExistence type="predicted"/>
<evidence type="ECO:0000259" key="2">
    <source>
        <dbReference type="PROSITE" id="PS50994"/>
    </source>
</evidence>
<dbReference type="Pfam" id="PF17921">
    <property type="entry name" value="Integrase_H2C2"/>
    <property type="match status" value="1"/>
</dbReference>
<dbReference type="PANTHER" id="PTHR37984:SF15">
    <property type="entry name" value="INTEGRASE CATALYTIC DOMAIN-CONTAINING PROTEIN"/>
    <property type="match status" value="1"/>
</dbReference>
<accession>A0AAV4C4L7</accession>
<feature type="compositionally biased region" description="Polar residues" evidence="1">
    <location>
        <begin position="234"/>
        <end position="245"/>
    </location>
</feature>
<dbReference type="InterPro" id="IPR036397">
    <property type="entry name" value="RNaseH_sf"/>
</dbReference>
<feature type="region of interest" description="Disordered" evidence="1">
    <location>
        <begin position="19"/>
        <end position="78"/>
    </location>
</feature>
<dbReference type="InterPro" id="IPR001584">
    <property type="entry name" value="Integrase_cat-core"/>
</dbReference>
<dbReference type="SUPFAM" id="SSF53098">
    <property type="entry name" value="Ribonuclease H-like"/>
    <property type="match status" value="1"/>
</dbReference>
<feature type="region of interest" description="Disordered" evidence="1">
    <location>
        <begin position="218"/>
        <end position="296"/>
    </location>
</feature>
<dbReference type="Pfam" id="PF00665">
    <property type="entry name" value="rve"/>
    <property type="match status" value="1"/>
</dbReference>
<dbReference type="InterPro" id="IPR041588">
    <property type="entry name" value="Integrase_H2C2"/>
</dbReference>
<dbReference type="InterPro" id="IPR012337">
    <property type="entry name" value="RNaseH-like_sf"/>
</dbReference>
<dbReference type="SUPFAM" id="SSF47353">
    <property type="entry name" value="Retrovirus capsid dimerization domain-like"/>
    <property type="match status" value="1"/>
</dbReference>
<evidence type="ECO:0000313" key="4">
    <source>
        <dbReference type="Proteomes" id="UP000735302"/>
    </source>
</evidence>
<organism evidence="3 4">
    <name type="scientific">Plakobranchus ocellatus</name>
    <dbReference type="NCBI Taxonomy" id="259542"/>
    <lineage>
        <taxon>Eukaryota</taxon>
        <taxon>Metazoa</taxon>
        <taxon>Spiralia</taxon>
        <taxon>Lophotrochozoa</taxon>
        <taxon>Mollusca</taxon>
        <taxon>Gastropoda</taxon>
        <taxon>Heterobranchia</taxon>
        <taxon>Euthyneura</taxon>
        <taxon>Panpulmonata</taxon>
        <taxon>Sacoglossa</taxon>
        <taxon>Placobranchoidea</taxon>
        <taxon>Plakobranchidae</taxon>
        <taxon>Plakobranchus</taxon>
    </lineage>
</organism>
<keyword evidence="4" id="KW-1185">Reference proteome</keyword>
<dbReference type="FunFam" id="1.10.340.70:FF:000001">
    <property type="entry name" value="Retrovirus-related Pol polyprotein from transposon gypsy-like Protein"/>
    <property type="match status" value="1"/>
</dbReference>
<dbReference type="GO" id="GO:0015074">
    <property type="term" value="P:DNA integration"/>
    <property type="evidence" value="ECO:0007669"/>
    <property type="project" value="InterPro"/>
</dbReference>
<dbReference type="GO" id="GO:0003676">
    <property type="term" value="F:nucleic acid binding"/>
    <property type="evidence" value="ECO:0007669"/>
    <property type="project" value="InterPro"/>
</dbReference>
<comment type="caution">
    <text evidence="3">The sequence shown here is derived from an EMBL/GenBank/DDBJ whole genome shotgun (WGS) entry which is preliminary data.</text>
</comment>
<dbReference type="Proteomes" id="UP000735302">
    <property type="component" value="Unassembled WGS sequence"/>
</dbReference>
<reference evidence="3 4" key="1">
    <citation type="journal article" date="2021" name="Elife">
        <title>Chloroplast acquisition without the gene transfer in kleptoplastic sea slugs, Plakobranchus ocellatus.</title>
        <authorList>
            <person name="Maeda T."/>
            <person name="Takahashi S."/>
            <person name="Yoshida T."/>
            <person name="Shimamura S."/>
            <person name="Takaki Y."/>
            <person name="Nagai Y."/>
            <person name="Toyoda A."/>
            <person name="Suzuki Y."/>
            <person name="Arimoto A."/>
            <person name="Ishii H."/>
            <person name="Satoh N."/>
            <person name="Nishiyama T."/>
            <person name="Hasebe M."/>
            <person name="Maruyama T."/>
            <person name="Minagawa J."/>
            <person name="Obokata J."/>
            <person name="Shigenobu S."/>
        </authorList>
    </citation>
    <scope>NUCLEOTIDE SEQUENCE [LARGE SCALE GENOMIC DNA]</scope>
</reference>
<dbReference type="Gene3D" id="1.10.340.70">
    <property type="match status" value="1"/>
</dbReference>